<evidence type="ECO:0000256" key="2">
    <source>
        <dbReference type="ARBA" id="ARBA00023136"/>
    </source>
</evidence>
<sequence>MAEPKKPPQNSATSKADTMALIAEAEAEAAEAEALAAAARARARAARLRREALAQATQEDPEADPKNDAGETEAQTTDEPAATEVVPAADEDPVDTADEDPVDTADEAETQDEPAETPDDAENPEETEDAEEAASRETAQDAEPESGSARSRRRLRLPSWSVTWKAAAVVLICVFVAASVYMMWQRHEISERNQRAANFLAGAKQGVVNMTSLDFNRAKEDVQRVIDSSTGQFRDDFQQRAKDFITVVEQSKVVTEGNVTAAAVQSMDGNSAVVLVAATSRITNAAGAKDEPRRWRLKVTVTEDGGQYKMSKLEFIP</sequence>
<keyword evidence="2 4" id="KW-0472">Membrane</keyword>
<gene>
    <name evidence="5" type="ORF">B5M45_08145</name>
</gene>
<accession>A0A1X0Y918</accession>
<keyword evidence="6" id="KW-1185">Reference proteome</keyword>
<comment type="subcellular location">
    <subcellularLocation>
        <location evidence="1">Membrane</location>
    </subcellularLocation>
</comment>
<keyword evidence="4" id="KW-0812">Transmembrane</keyword>
<reference evidence="5 6" key="1">
    <citation type="submission" date="2017-03" db="EMBL/GenBank/DDBJ databases">
        <title>Genomic insights into Mycobacterium simiae human colonization.</title>
        <authorList>
            <person name="Steffani J.L."/>
            <person name="Brunck M.E."/>
            <person name="Cruz E."/>
            <person name="Montiel R."/>
            <person name="Barona F."/>
        </authorList>
    </citation>
    <scope>NUCLEOTIDE SEQUENCE [LARGE SCALE GENOMIC DNA]</scope>
    <source>
        <strain evidence="5 6">MsiGto</strain>
    </source>
</reference>
<feature type="compositionally biased region" description="Acidic residues" evidence="3">
    <location>
        <begin position="89"/>
        <end position="132"/>
    </location>
</feature>
<evidence type="ECO:0000256" key="4">
    <source>
        <dbReference type="SAM" id="Phobius"/>
    </source>
</evidence>
<evidence type="ECO:0000256" key="1">
    <source>
        <dbReference type="ARBA" id="ARBA00004370"/>
    </source>
</evidence>
<dbReference type="EMBL" id="MZZM01000014">
    <property type="protein sequence ID" value="ORJ61710.1"/>
    <property type="molecule type" value="Genomic_DNA"/>
</dbReference>
<protein>
    <recommendedName>
        <fullName evidence="7">Mce protein</fullName>
    </recommendedName>
</protein>
<organism evidence="5 6">
    <name type="scientific">Mycobacterium simiae</name>
    <name type="common">Mycobacterium habana</name>
    <dbReference type="NCBI Taxonomy" id="1784"/>
    <lineage>
        <taxon>Bacteria</taxon>
        <taxon>Bacillati</taxon>
        <taxon>Actinomycetota</taxon>
        <taxon>Actinomycetes</taxon>
        <taxon>Mycobacteriales</taxon>
        <taxon>Mycobacteriaceae</taxon>
        <taxon>Mycobacterium</taxon>
        <taxon>Mycobacterium simiae complex</taxon>
    </lineage>
</organism>
<evidence type="ECO:0000256" key="3">
    <source>
        <dbReference type="SAM" id="MobiDB-lite"/>
    </source>
</evidence>
<feature type="region of interest" description="Disordered" evidence="3">
    <location>
        <begin position="39"/>
        <end position="154"/>
    </location>
</feature>
<dbReference type="AlphaFoldDB" id="A0A1X0Y918"/>
<keyword evidence="4" id="KW-1133">Transmembrane helix</keyword>
<dbReference type="STRING" id="1784.VC42_10560"/>
<proteinExistence type="predicted"/>
<name>A0A1X0Y918_MYCSI</name>
<dbReference type="PANTHER" id="PTHR37042:SF4">
    <property type="entry name" value="OUTER MEMBRANE PROTEIN RV1973"/>
    <property type="match status" value="1"/>
</dbReference>
<dbReference type="PANTHER" id="PTHR37042">
    <property type="entry name" value="OUTER MEMBRANE PROTEIN RV1973"/>
    <property type="match status" value="1"/>
</dbReference>
<evidence type="ECO:0008006" key="7">
    <source>
        <dbReference type="Google" id="ProtNLM"/>
    </source>
</evidence>
<evidence type="ECO:0000313" key="6">
    <source>
        <dbReference type="Proteomes" id="UP000193040"/>
    </source>
</evidence>
<evidence type="ECO:0000313" key="5">
    <source>
        <dbReference type="EMBL" id="ORJ61710.1"/>
    </source>
</evidence>
<feature type="transmembrane region" description="Helical" evidence="4">
    <location>
        <begin position="162"/>
        <end position="184"/>
    </location>
</feature>
<comment type="caution">
    <text evidence="5">The sequence shown here is derived from an EMBL/GenBank/DDBJ whole genome shotgun (WGS) entry which is preliminary data.</text>
</comment>
<dbReference type="GO" id="GO:0016020">
    <property type="term" value="C:membrane"/>
    <property type="evidence" value="ECO:0007669"/>
    <property type="project" value="UniProtKB-SubCell"/>
</dbReference>
<dbReference type="Proteomes" id="UP000193040">
    <property type="component" value="Unassembled WGS sequence"/>
</dbReference>